<name>A0ABU5THG9_9CYAN</name>
<gene>
    <name evidence="2" type="ORF">VB774_08920</name>
</gene>
<keyword evidence="3" id="KW-1185">Reference proteome</keyword>
<dbReference type="InterPro" id="IPR007899">
    <property type="entry name" value="CHAD_dom"/>
</dbReference>
<dbReference type="Pfam" id="PF05235">
    <property type="entry name" value="CHAD"/>
    <property type="match status" value="1"/>
</dbReference>
<dbReference type="InterPro" id="IPR038186">
    <property type="entry name" value="CHAD_dom_sf"/>
</dbReference>
<reference evidence="2 3" key="1">
    <citation type="submission" date="2023-12" db="EMBL/GenBank/DDBJ databases">
        <title>Baltic Sea Cyanobacteria.</title>
        <authorList>
            <person name="Delbaje E."/>
            <person name="Fewer D.P."/>
            <person name="Shishido T.K."/>
        </authorList>
    </citation>
    <scope>NUCLEOTIDE SEQUENCE [LARGE SCALE GENOMIC DNA]</scope>
    <source>
        <strain evidence="2 3">UHCC 0370</strain>
    </source>
</reference>
<evidence type="ECO:0000313" key="3">
    <source>
        <dbReference type="Proteomes" id="UP001301388"/>
    </source>
</evidence>
<comment type="caution">
    <text evidence="2">The sequence shown here is derived from an EMBL/GenBank/DDBJ whole genome shotgun (WGS) entry which is preliminary data.</text>
</comment>
<dbReference type="Gene3D" id="1.40.20.10">
    <property type="entry name" value="CHAD domain"/>
    <property type="match status" value="1"/>
</dbReference>
<dbReference type="EMBL" id="JAYGIE010000036">
    <property type="protein sequence ID" value="MEA5477743.1"/>
    <property type="molecule type" value="Genomic_DNA"/>
</dbReference>
<organism evidence="2 3">
    <name type="scientific">Pseudanabaena galeata UHCC 0370</name>
    <dbReference type="NCBI Taxonomy" id="3110310"/>
    <lineage>
        <taxon>Bacteria</taxon>
        <taxon>Bacillati</taxon>
        <taxon>Cyanobacteriota</taxon>
        <taxon>Cyanophyceae</taxon>
        <taxon>Pseudanabaenales</taxon>
        <taxon>Pseudanabaenaceae</taxon>
        <taxon>Pseudanabaena</taxon>
    </lineage>
</organism>
<sequence length="171" mass="19945">MGSFSVLEILPDLILPLICRLFLHSGWLVGTTIQSAKVDLVSIEDASELNQQLRKFGNNLHDLRKQIKGVRYQTEFFADFYEDTYAQRIEEFKTMQEMLGQLQDHLVLRDFLESALKQDLVKVLPTIAQIMQQESITFWQSWQPLQEQYLSPKFRQSLRSLLTTPLVQIPT</sequence>
<evidence type="ECO:0000259" key="1">
    <source>
        <dbReference type="Pfam" id="PF05235"/>
    </source>
</evidence>
<feature type="domain" description="CHAD" evidence="1">
    <location>
        <begin position="15"/>
        <end position="113"/>
    </location>
</feature>
<proteinExistence type="predicted"/>
<accession>A0ABU5THG9</accession>
<protein>
    <submittedName>
        <fullName evidence="2">CHAD domain-containing protein</fullName>
    </submittedName>
</protein>
<dbReference type="Proteomes" id="UP001301388">
    <property type="component" value="Unassembled WGS sequence"/>
</dbReference>
<evidence type="ECO:0000313" key="2">
    <source>
        <dbReference type="EMBL" id="MEA5477743.1"/>
    </source>
</evidence>
<dbReference type="PANTHER" id="PTHR39339">
    <property type="entry name" value="SLR1444 PROTEIN"/>
    <property type="match status" value="1"/>
</dbReference>
<dbReference type="RefSeq" id="WP_323261383.1">
    <property type="nucleotide sequence ID" value="NZ_JAYGIE010000036.1"/>
</dbReference>
<dbReference type="PANTHER" id="PTHR39339:SF1">
    <property type="entry name" value="CHAD DOMAIN-CONTAINING PROTEIN"/>
    <property type="match status" value="1"/>
</dbReference>